<accession>A0A7C2PDS9</accession>
<dbReference type="EMBL" id="DSOL01000130">
    <property type="protein sequence ID" value="HEN27878.1"/>
    <property type="molecule type" value="Genomic_DNA"/>
</dbReference>
<sequence>MFEMDEFECWIRASHEMFECLEGRYDVYPLATLWVNQWLDSSIYVVQNEHIARINNLIDDFEYTVFGVYGKQAEKIDKQFRSLIKDFLRTGENIGYAIAPYLFTWNFQRFKKYFIEDNSFDLNSYFNELGRFLDSRKQEIKHFRGRKMLEEEIESGRIEKLFNDLNNKLKELGIGHNEPIGVIKILHVCSPQYFPLIDNDIAKAFRLKKNKRESLTSFHYLKWMKSVQSWLSKYDKIKIEKLETEFGRSILKLVDQALYIMCSLNLKKRVGLKVDVDEI</sequence>
<name>A0A7C2PDS9_UNCW3</name>
<proteinExistence type="predicted"/>
<dbReference type="AlphaFoldDB" id="A0A7C2PDS9"/>
<evidence type="ECO:0000313" key="1">
    <source>
        <dbReference type="EMBL" id="HEN27878.1"/>
    </source>
</evidence>
<comment type="caution">
    <text evidence="1">The sequence shown here is derived from an EMBL/GenBank/DDBJ whole genome shotgun (WGS) entry which is preliminary data.</text>
</comment>
<gene>
    <name evidence="1" type="ORF">ENQ77_04330</name>
</gene>
<reference evidence="1" key="1">
    <citation type="journal article" date="2020" name="mSystems">
        <title>Genome- and Community-Level Interaction Insights into Carbon Utilization and Element Cycling Functions of Hydrothermarchaeota in Hydrothermal Sediment.</title>
        <authorList>
            <person name="Zhou Z."/>
            <person name="Liu Y."/>
            <person name="Xu W."/>
            <person name="Pan J."/>
            <person name="Luo Z.H."/>
            <person name="Li M."/>
        </authorList>
    </citation>
    <scope>NUCLEOTIDE SEQUENCE [LARGE SCALE GENOMIC DNA]</scope>
    <source>
        <strain evidence="1">SpSt-34</strain>
    </source>
</reference>
<organism evidence="1">
    <name type="scientific">candidate division WOR-3 bacterium</name>
    <dbReference type="NCBI Taxonomy" id="2052148"/>
    <lineage>
        <taxon>Bacteria</taxon>
        <taxon>Bacteria division WOR-3</taxon>
    </lineage>
</organism>
<protein>
    <submittedName>
        <fullName evidence="1">Uncharacterized protein</fullName>
    </submittedName>
</protein>